<reference evidence="2" key="1">
    <citation type="submission" date="2024-03" db="EMBL/GenBank/DDBJ databases">
        <authorList>
            <consortium name="ELIXIR-Norway"/>
            <consortium name="Elixir Norway"/>
        </authorList>
    </citation>
    <scope>NUCLEOTIDE SEQUENCE</scope>
</reference>
<keyword evidence="1" id="KW-0677">Repeat</keyword>
<organism evidence="2 3">
    <name type="scientific">Sphagnum jensenii</name>
    <dbReference type="NCBI Taxonomy" id="128206"/>
    <lineage>
        <taxon>Eukaryota</taxon>
        <taxon>Viridiplantae</taxon>
        <taxon>Streptophyta</taxon>
        <taxon>Embryophyta</taxon>
        <taxon>Bryophyta</taxon>
        <taxon>Sphagnophytina</taxon>
        <taxon>Sphagnopsida</taxon>
        <taxon>Sphagnales</taxon>
        <taxon>Sphagnaceae</taxon>
        <taxon>Sphagnum</taxon>
    </lineage>
</organism>
<protein>
    <submittedName>
        <fullName evidence="2">Uncharacterized protein</fullName>
    </submittedName>
</protein>
<name>A0ABP1AW15_9BRYO</name>
<dbReference type="PANTHER" id="PTHR47249:SF1">
    <property type="entry name" value="VACUOLAR PROTEIN 8"/>
    <property type="match status" value="1"/>
</dbReference>
<accession>A0ABP1AW15</accession>
<evidence type="ECO:0000313" key="2">
    <source>
        <dbReference type="EMBL" id="CAK9866763.1"/>
    </source>
</evidence>
<dbReference type="PANTHER" id="PTHR47249">
    <property type="entry name" value="VACUOLAR PROTEIN 8"/>
    <property type="match status" value="1"/>
</dbReference>
<evidence type="ECO:0000313" key="3">
    <source>
        <dbReference type="Proteomes" id="UP001497522"/>
    </source>
</evidence>
<keyword evidence="3" id="KW-1185">Reference proteome</keyword>
<dbReference type="EMBL" id="OZ023717">
    <property type="protein sequence ID" value="CAK9866763.1"/>
    <property type="molecule type" value="Genomic_DNA"/>
</dbReference>
<evidence type="ECO:0000256" key="1">
    <source>
        <dbReference type="ARBA" id="ARBA00022737"/>
    </source>
</evidence>
<sequence length="261" mass="28806">MCVLMSPTSSRARSFFLLCFSIAFALFLETNFGASRASPLTSSRHRAAALAEDNPRKLCKGGGVQKVIDRERILLPLLFFFINEEDDADTPLDPVPRAAAVDSSRLLYGSSFPYFLQGETVQQTKEPQVPLGLHKILSLLESEDVHVHMHPVKVLANLDLVAEEANQEKVVEARGLGYKTGRSLLIDDGVLPWIVANANNDASPIWHHIELALCHLTQHEVNAKDLVAGGALWEVVCISWECSQEDIHYLAQCTLNTSGTF</sequence>
<gene>
    <name evidence="2" type="ORF">CSSPJE1EN2_LOCUS9758</name>
</gene>
<proteinExistence type="predicted"/>
<dbReference type="InterPro" id="IPR045156">
    <property type="entry name" value="Vac8"/>
</dbReference>
<dbReference type="Proteomes" id="UP001497522">
    <property type="component" value="Chromosome 16"/>
</dbReference>